<keyword evidence="1" id="KW-0479">Metal-binding</keyword>
<evidence type="ECO:0000256" key="5">
    <source>
        <dbReference type="PROSITE-ProRule" id="PRU00309"/>
    </source>
</evidence>
<dbReference type="InterPro" id="IPR021896">
    <property type="entry name" value="THAP9-like_HTH"/>
</dbReference>
<proteinExistence type="predicted"/>
<evidence type="ECO:0000313" key="8">
    <source>
        <dbReference type="EMBL" id="KAH8042119.1"/>
    </source>
</evidence>
<sequence>MVRGEHHGWPRITPELYGWQKTSLSTTFAPRQGKVRDVSRFEGRPRHMTQLCITTPLSLDNLPGLARPPMFPKNAEVRSLWERAVRREGWRAKDGDRLCSVHFSPERFDRTGQTTRLRVGSVPTSFPAFPPHLQKPVKQKRPDPKSRDFPAPPGPECSGLCDLPGAENFPEDSPTNCSTKTRVGNEQKGKYPPELRAFALTLHFYSPAAYEYVRSKFNEALPSQRTLRGWYKSIQGAPDFTAEAFAFLEKFAEARDEPFYCALIVDDMAIRKHVELVGDKVVGYVDFGTGLDDDGLPEAANACVFMIVGINVRFKMPVGYFLIDSLTGAERAELAKQCIEKLASVKAEVVSLTFDGASLNFTMARNPFARSYKAPLRKQNEACWKPFFAYTQAYIKGLRDPAGRPVLEGLKKTGFVGFLICMVSTEKMFDELVGQGKLKYLLTHKLSQDHAENFFGSVRGRGGYNNNPTAAQFMAAYKRLLVQTEVTSSSSGNCTKDMVSILNATTVVAQVDATSALTDIRRSSILEPHDDHDYTHPENLSAVVVAVVPYIAGFVVRQVCKTTTCEECIAALYSDELVPLVEQKNRGGLVSPSKDVIGLCEAVEKGLRRLQIECGTLQAVNSQSKHLVLEVLRLSVEEKWFQKLEQHILDLDPLDNHIYSLCKKVAELYVKIRIHHMTKERNREIIKDRVRPVLSRMIIFKHQEFSQACLRKLLVTVHTHQRMASGWVPNLLPEKSLARRESHPAESADWLHVDRRLWPLRRPRDPRTPPLCLPCLGTGRFETHHSLPETGSSCLHTGALHISVPSICQDCGAW</sequence>
<dbReference type="Pfam" id="PF05485">
    <property type="entry name" value="THAP"/>
    <property type="match status" value="1"/>
</dbReference>
<dbReference type="EMBL" id="JABSTU010000001">
    <property type="protein sequence ID" value="KAH8042119.1"/>
    <property type="molecule type" value="Genomic_DNA"/>
</dbReference>
<reference evidence="8" key="2">
    <citation type="submission" date="2021-09" db="EMBL/GenBank/DDBJ databases">
        <authorList>
            <person name="Jia N."/>
            <person name="Wang J."/>
            <person name="Shi W."/>
            <person name="Du L."/>
            <person name="Sun Y."/>
            <person name="Zhan W."/>
            <person name="Jiang J."/>
            <person name="Wang Q."/>
            <person name="Zhang B."/>
            <person name="Ji P."/>
            <person name="Sakyi L.B."/>
            <person name="Cui X."/>
            <person name="Yuan T."/>
            <person name="Jiang B."/>
            <person name="Yang W."/>
            <person name="Lam T.T.-Y."/>
            <person name="Chang Q."/>
            <person name="Ding S."/>
            <person name="Wang X."/>
            <person name="Zhu J."/>
            <person name="Ruan X."/>
            <person name="Zhao L."/>
            <person name="Wei J."/>
            <person name="Que T."/>
            <person name="Du C."/>
            <person name="Cheng J."/>
            <person name="Dai P."/>
            <person name="Han X."/>
            <person name="Huang E."/>
            <person name="Gao Y."/>
            <person name="Liu J."/>
            <person name="Shao H."/>
            <person name="Ye R."/>
            <person name="Li L."/>
            <person name="Wei W."/>
            <person name="Wang X."/>
            <person name="Wang C."/>
            <person name="Huo Q."/>
            <person name="Li W."/>
            <person name="Guo W."/>
            <person name="Chen H."/>
            <person name="Chen S."/>
            <person name="Zhou L."/>
            <person name="Zhou L."/>
            <person name="Ni X."/>
            <person name="Tian J."/>
            <person name="Zhou Y."/>
            <person name="Sheng Y."/>
            <person name="Liu T."/>
            <person name="Pan Y."/>
            <person name="Xia L."/>
            <person name="Li J."/>
            <person name="Zhao F."/>
            <person name="Cao W."/>
        </authorList>
    </citation>
    <scope>NUCLEOTIDE SEQUENCE</scope>
    <source>
        <strain evidence="8">Rmic-2018</strain>
        <tissue evidence="8">Larvae</tissue>
    </source>
</reference>
<reference evidence="8" key="1">
    <citation type="journal article" date="2020" name="Cell">
        <title>Large-Scale Comparative Analyses of Tick Genomes Elucidate Their Genetic Diversity and Vector Capacities.</title>
        <authorList>
            <consortium name="Tick Genome and Microbiome Consortium (TIGMIC)"/>
            <person name="Jia N."/>
            <person name="Wang J."/>
            <person name="Shi W."/>
            <person name="Du L."/>
            <person name="Sun Y."/>
            <person name="Zhan W."/>
            <person name="Jiang J.F."/>
            <person name="Wang Q."/>
            <person name="Zhang B."/>
            <person name="Ji P."/>
            <person name="Bell-Sakyi L."/>
            <person name="Cui X.M."/>
            <person name="Yuan T.T."/>
            <person name="Jiang B.G."/>
            <person name="Yang W.F."/>
            <person name="Lam T.T."/>
            <person name="Chang Q.C."/>
            <person name="Ding S.J."/>
            <person name="Wang X.J."/>
            <person name="Zhu J.G."/>
            <person name="Ruan X.D."/>
            <person name="Zhao L."/>
            <person name="Wei J.T."/>
            <person name="Ye R.Z."/>
            <person name="Que T.C."/>
            <person name="Du C.H."/>
            <person name="Zhou Y.H."/>
            <person name="Cheng J.X."/>
            <person name="Dai P.F."/>
            <person name="Guo W.B."/>
            <person name="Han X.H."/>
            <person name="Huang E.J."/>
            <person name="Li L.F."/>
            <person name="Wei W."/>
            <person name="Gao Y.C."/>
            <person name="Liu J.Z."/>
            <person name="Shao H.Z."/>
            <person name="Wang X."/>
            <person name="Wang C.C."/>
            <person name="Yang T.C."/>
            <person name="Huo Q.B."/>
            <person name="Li W."/>
            <person name="Chen H.Y."/>
            <person name="Chen S.E."/>
            <person name="Zhou L.G."/>
            <person name="Ni X.B."/>
            <person name="Tian J.H."/>
            <person name="Sheng Y."/>
            <person name="Liu T."/>
            <person name="Pan Y.S."/>
            <person name="Xia L.Y."/>
            <person name="Li J."/>
            <person name="Zhao F."/>
            <person name="Cao W.C."/>
        </authorList>
    </citation>
    <scope>NUCLEOTIDE SEQUENCE</scope>
    <source>
        <strain evidence="8">Rmic-2018</strain>
    </source>
</reference>
<dbReference type="InterPro" id="IPR048365">
    <property type="entry name" value="TNP-like_RNaseH_N"/>
</dbReference>
<dbReference type="GO" id="GO:0003677">
    <property type="term" value="F:DNA binding"/>
    <property type="evidence" value="ECO:0007669"/>
    <property type="project" value="UniProtKB-UniRule"/>
</dbReference>
<organism evidence="8 9">
    <name type="scientific">Rhipicephalus microplus</name>
    <name type="common">Cattle tick</name>
    <name type="synonym">Boophilus microplus</name>
    <dbReference type="NCBI Taxonomy" id="6941"/>
    <lineage>
        <taxon>Eukaryota</taxon>
        <taxon>Metazoa</taxon>
        <taxon>Ecdysozoa</taxon>
        <taxon>Arthropoda</taxon>
        <taxon>Chelicerata</taxon>
        <taxon>Arachnida</taxon>
        <taxon>Acari</taxon>
        <taxon>Parasitiformes</taxon>
        <taxon>Ixodida</taxon>
        <taxon>Ixodoidea</taxon>
        <taxon>Ixodidae</taxon>
        <taxon>Rhipicephalinae</taxon>
        <taxon>Rhipicephalus</taxon>
        <taxon>Boophilus</taxon>
    </lineage>
</organism>
<feature type="compositionally biased region" description="Polar residues" evidence="6">
    <location>
        <begin position="173"/>
        <end position="182"/>
    </location>
</feature>
<evidence type="ECO:0000256" key="1">
    <source>
        <dbReference type="ARBA" id="ARBA00022723"/>
    </source>
</evidence>
<evidence type="ECO:0000256" key="4">
    <source>
        <dbReference type="ARBA" id="ARBA00023125"/>
    </source>
</evidence>
<dbReference type="SMART" id="SM00980">
    <property type="entry name" value="THAP"/>
    <property type="match status" value="1"/>
</dbReference>
<dbReference type="Pfam" id="PF21789">
    <property type="entry name" value="TNP-like_RNaseH_C"/>
    <property type="match status" value="1"/>
</dbReference>
<dbReference type="InterPro" id="IPR048367">
    <property type="entry name" value="TNP-like_RNaseH_C"/>
</dbReference>
<dbReference type="InterPro" id="IPR006612">
    <property type="entry name" value="THAP_Znf"/>
</dbReference>
<evidence type="ECO:0000256" key="3">
    <source>
        <dbReference type="ARBA" id="ARBA00022833"/>
    </source>
</evidence>
<evidence type="ECO:0000259" key="7">
    <source>
        <dbReference type="PROSITE" id="PS50950"/>
    </source>
</evidence>
<protein>
    <recommendedName>
        <fullName evidence="7">THAP-type domain-containing protein</fullName>
    </recommendedName>
</protein>
<gene>
    <name evidence="8" type="ORF">HPB51_021203</name>
</gene>
<dbReference type="PANTHER" id="PTHR47577">
    <property type="entry name" value="THAP DOMAIN-CONTAINING PROTEIN 6"/>
    <property type="match status" value="1"/>
</dbReference>
<keyword evidence="4 5" id="KW-0238">DNA-binding</keyword>
<dbReference type="Pfam" id="PF12017">
    <property type="entry name" value="Tnp_P_element"/>
    <property type="match status" value="1"/>
</dbReference>
<dbReference type="PROSITE" id="PS50950">
    <property type="entry name" value="ZF_THAP"/>
    <property type="match status" value="1"/>
</dbReference>
<keyword evidence="3" id="KW-0862">Zinc</keyword>
<keyword evidence="2 5" id="KW-0863">Zinc-finger</keyword>
<comment type="caution">
    <text evidence="8">The sequence shown here is derived from an EMBL/GenBank/DDBJ whole genome shotgun (WGS) entry which is preliminary data.</text>
</comment>
<evidence type="ECO:0000256" key="6">
    <source>
        <dbReference type="SAM" id="MobiDB-lite"/>
    </source>
</evidence>
<feature type="domain" description="THAP-type" evidence="7">
    <location>
        <begin position="48"/>
        <end position="126"/>
    </location>
</feature>
<accession>A0A9J6F7J4</accession>
<evidence type="ECO:0000256" key="2">
    <source>
        <dbReference type="ARBA" id="ARBA00022771"/>
    </source>
</evidence>
<dbReference type="AlphaFoldDB" id="A0A9J6F7J4"/>
<dbReference type="Pfam" id="PF21787">
    <property type="entry name" value="TNP-like_RNaseH_N"/>
    <property type="match status" value="1"/>
</dbReference>
<dbReference type="Proteomes" id="UP000821866">
    <property type="component" value="Chromosome 1"/>
</dbReference>
<keyword evidence="9" id="KW-1185">Reference proteome</keyword>
<dbReference type="SUPFAM" id="SSF57716">
    <property type="entry name" value="Glucocorticoid receptor-like (DNA-binding domain)"/>
    <property type="match status" value="1"/>
</dbReference>
<evidence type="ECO:0000313" key="9">
    <source>
        <dbReference type="Proteomes" id="UP000821866"/>
    </source>
</evidence>
<dbReference type="GO" id="GO:0008270">
    <property type="term" value="F:zinc ion binding"/>
    <property type="evidence" value="ECO:0007669"/>
    <property type="project" value="UniProtKB-KW"/>
</dbReference>
<feature type="region of interest" description="Disordered" evidence="6">
    <location>
        <begin position="121"/>
        <end position="188"/>
    </location>
</feature>
<dbReference type="PANTHER" id="PTHR47577:SF2">
    <property type="entry name" value="THAP DOMAIN CONTAINING 9"/>
    <property type="match status" value="1"/>
</dbReference>
<dbReference type="VEuPathDB" id="VectorBase:LOC119168745"/>
<name>A0A9J6F7J4_RHIMP</name>
<dbReference type="SMART" id="SM00692">
    <property type="entry name" value="DM3"/>
    <property type="match status" value="1"/>
</dbReference>